<feature type="non-terminal residue" evidence="1">
    <location>
        <position position="22"/>
    </location>
</feature>
<accession>A0A382Z9X9</accession>
<gene>
    <name evidence="1" type="ORF">METZ01_LOCUS444352</name>
</gene>
<name>A0A382Z9X9_9ZZZZ</name>
<reference evidence="1" key="1">
    <citation type="submission" date="2018-05" db="EMBL/GenBank/DDBJ databases">
        <authorList>
            <person name="Lanie J.A."/>
            <person name="Ng W.-L."/>
            <person name="Kazmierczak K.M."/>
            <person name="Andrzejewski T.M."/>
            <person name="Davidsen T.M."/>
            <person name="Wayne K.J."/>
            <person name="Tettelin H."/>
            <person name="Glass J.I."/>
            <person name="Rusch D."/>
            <person name="Podicherti R."/>
            <person name="Tsui H.-C.T."/>
            <person name="Winkler M.E."/>
        </authorList>
    </citation>
    <scope>NUCLEOTIDE SEQUENCE</scope>
</reference>
<proteinExistence type="predicted"/>
<dbReference type="EMBL" id="UINC01181684">
    <property type="protein sequence ID" value="SVD91498.1"/>
    <property type="molecule type" value="Genomic_DNA"/>
</dbReference>
<dbReference type="AlphaFoldDB" id="A0A382Z9X9"/>
<sequence>PTCGKWDIATMNSRRCGKRECF</sequence>
<organism evidence="1">
    <name type="scientific">marine metagenome</name>
    <dbReference type="NCBI Taxonomy" id="408172"/>
    <lineage>
        <taxon>unclassified sequences</taxon>
        <taxon>metagenomes</taxon>
        <taxon>ecological metagenomes</taxon>
    </lineage>
</organism>
<protein>
    <submittedName>
        <fullName evidence="1">Uncharacterized protein</fullName>
    </submittedName>
</protein>
<feature type="non-terminal residue" evidence="1">
    <location>
        <position position="1"/>
    </location>
</feature>
<evidence type="ECO:0000313" key="1">
    <source>
        <dbReference type="EMBL" id="SVD91498.1"/>
    </source>
</evidence>